<comment type="caution">
    <text evidence="1">The sequence shown here is derived from an EMBL/GenBank/DDBJ whole genome shotgun (WGS) entry which is preliminary data.</text>
</comment>
<evidence type="ECO:0000313" key="2">
    <source>
        <dbReference type="Proteomes" id="UP000694044"/>
    </source>
</evidence>
<dbReference type="OrthoDB" id="127555at2759"/>
<name>A0A8T1VG26_9STRA</name>
<organism evidence="1 2">
    <name type="scientific">Phytophthora pseudosyringae</name>
    <dbReference type="NCBI Taxonomy" id="221518"/>
    <lineage>
        <taxon>Eukaryota</taxon>
        <taxon>Sar</taxon>
        <taxon>Stramenopiles</taxon>
        <taxon>Oomycota</taxon>
        <taxon>Peronosporomycetes</taxon>
        <taxon>Peronosporales</taxon>
        <taxon>Peronosporaceae</taxon>
        <taxon>Phytophthora</taxon>
    </lineage>
</organism>
<evidence type="ECO:0000313" key="1">
    <source>
        <dbReference type="EMBL" id="KAG7380031.1"/>
    </source>
</evidence>
<accession>A0A8T1VG26</accession>
<evidence type="ECO:0008006" key="3">
    <source>
        <dbReference type="Google" id="ProtNLM"/>
    </source>
</evidence>
<dbReference type="EMBL" id="JAGDFM010000315">
    <property type="protein sequence ID" value="KAG7380031.1"/>
    <property type="molecule type" value="Genomic_DNA"/>
</dbReference>
<sequence>MAGVHQFWSIYEDSSCGGAPTGVFILRKNDCETQLASSSGVNCAAQYDSDENLVGYIDESCYDGRAAGLDALYMGEPYMAYDYYFEDNCTDFGNAASYRASGDCEPLYTYDKGAGPFRSATISISDTGLVWTRNMGSMDGALDCPGSGGEGYYEFDVSIADINAAILSVLALEVPAYLRYRRHLLHRLAALIRTWELPAWLPPRQHRPHQEVVSVLVPS</sequence>
<reference evidence="1" key="1">
    <citation type="submission" date="2021-02" db="EMBL/GenBank/DDBJ databases">
        <authorList>
            <person name="Palmer J.M."/>
        </authorList>
    </citation>
    <scope>NUCLEOTIDE SEQUENCE</scope>
    <source>
        <strain evidence="1">SCRP734</strain>
    </source>
</reference>
<dbReference type="AlphaFoldDB" id="A0A8T1VG26"/>
<protein>
    <recommendedName>
        <fullName evidence="3">TKL protein kinase</fullName>
    </recommendedName>
</protein>
<keyword evidence="2" id="KW-1185">Reference proteome</keyword>
<proteinExistence type="predicted"/>
<gene>
    <name evidence="1" type="ORF">PHYPSEUDO_007843</name>
</gene>
<dbReference type="Proteomes" id="UP000694044">
    <property type="component" value="Unassembled WGS sequence"/>
</dbReference>